<sequence>MVASLNGTPTTSGPMAYQGPQLPARFFFPGLNLANDYNMRGVLFPLTRYAIIDLITNLGRSATSSSALSTVPTPWRSKPRATSSVQVYTPTQQNINHGLGQVFQSHASQPTSHLRGHNPPLDISSTPQGAGFRQQITIGHQINAVQRHPGRQVPAQTNSFGGANGAAYSGPPYSGLRQLADHSLVHGMSSSSSFPDVLPYCDAEW</sequence>
<dbReference type="EMBL" id="NHYE01005302">
    <property type="protein sequence ID" value="PPQ74931.1"/>
    <property type="molecule type" value="Genomic_DNA"/>
</dbReference>
<gene>
    <name evidence="1" type="ORF">CVT26_011342</name>
</gene>
<evidence type="ECO:0000313" key="2">
    <source>
        <dbReference type="Proteomes" id="UP000284706"/>
    </source>
</evidence>
<comment type="caution">
    <text evidence="1">The sequence shown here is derived from an EMBL/GenBank/DDBJ whole genome shotgun (WGS) entry which is preliminary data.</text>
</comment>
<protein>
    <submittedName>
        <fullName evidence="1">Uncharacterized protein</fullName>
    </submittedName>
</protein>
<keyword evidence="2" id="KW-1185">Reference proteome</keyword>
<evidence type="ECO:0000313" key="1">
    <source>
        <dbReference type="EMBL" id="PPQ74931.1"/>
    </source>
</evidence>
<proteinExistence type="predicted"/>
<dbReference type="InParanoid" id="A0A409W8V6"/>
<dbReference type="Proteomes" id="UP000284706">
    <property type="component" value="Unassembled WGS sequence"/>
</dbReference>
<reference evidence="1 2" key="1">
    <citation type="journal article" date="2018" name="Evol. Lett.">
        <title>Horizontal gene cluster transfer increased hallucinogenic mushroom diversity.</title>
        <authorList>
            <person name="Reynolds H.T."/>
            <person name="Vijayakumar V."/>
            <person name="Gluck-Thaler E."/>
            <person name="Korotkin H.B."/>
            <person name="Matheny P.B."/>
            <person name="Slot J.C."/>
        </authorList>
    </citation>
    <scope>NUCLEOTIDE SEQUENCE [LARGE SCALE GENOMIC DNA]</scope>
    <source>
        <strain evidence="1 2">SRW20</strain>
    </source>
</reference>
<name>A0A409W8V6_9AGAR</name>
<accession>A0A409W8V6</accession>
<organism evidence="1 2">
    <name type="scientific">Gymnopilus dilepis</name>
    <dbReference type="NCBI Taxonomy" id="231916"/>
    <lineage>
        <taxon>Eukaryota</taxon>
        <taxon>Fungi</taxon>
        <taxon>Dikarya</taxon>
        <taxon>Basidiomycota</taxon>
        <taxon>Agaricomycotina</taxon>
        <taxon>Agaricomycetes</taxon>
        <taxon>Agaricomycetidae</taxon>
        <taxon>Agaricales</taxon>
        <taxon>Agaricineae</taxon>
        <taxon>Hymenogastraceae</taxon>
        <taxon>Gymnopilus</taxon>
    </lineage>
</organism>
<dbReference type="AlphaFoldDB" id="A0A409W8V6"/>